<dbReference type="InterPro" id="IPR043714">
    <property type="entry name" value="DUF5655"/>
</dbReference>
<dbReference type="InterPro" id="IPR025629">
    <property type="entry name" value="DUF4287"/>
</dbReference>
<evidence type="ECO:0000313" key="2">
    <source>
        <dbReference type="EMBL" id="MDH7641006.1"/>
    </source>
</evidence>
<evidence type="ECO:0000259" key="1">
    <source>
        <dbReference type="Pfam" id="PF18899"/>
    </source>
</evidence>
<protein>
    <submittedName>
        <fullName evidence="2">DUF4287 domain-containing protein</fullName>
    </submittedName>
</protein>
<dbReference type="EMBL" id="JARYGZ010000005">
    <property type="protein sequence ID" value="MDH7641006.1"/>
    <property type="molecule type" value="Genomic_DNA"/>
</dbReference>
<reference evidence="2" key="1">
    <citation type="submission" date="2023-04" db="EMBL/GenBank/DDBJ databases">
        <title>Sphingomonas sp. MAHUQ-71 isolated from rice field.</title>
        <authorList>
            <person name="Huq M.A."/>
        </authorList>
    </citation>
    <scope>NUCLEOTIDE SEQUENCE</scope>
    <source>
        <strain evidence="2">MAHUQ-71</strain>
    </source>
</reference>
<dbReference type="Pfam" id="PF14117">
    <property type="entry name" value="DUF4287"/>
    <property type="match status" value="1"/>
</dbReference>
<accession>A0ABT6N7C6</accession>
<dbReference type="Proteomes" id="UP001160625">
    <property type="component" value="Unassembled WGS sequence"/>
</dbReference>
<dbReference type="RefSeq" id="WP_281046345.1">
    <property type="nucleotide sequence ID" value="NZ_JARYGZ010000005.1"/>
</dbReference>
<feature type="domain" description="DUF5655" evidence="1">
    <location>
        <begin position="90"/>
        <end position="189"/>
    </location>
</feature>
<keyword evidence="3" id="KW-1185">Reference proteome</keyword>
<organism evidence="2 3">
    <name type="scientific">Sphingomonas oryzagri</name>
    <dbReference type="NCBI Taxonomy" id="3042314"/>
    <lineage>
        <taxon>Bacteria</taxon>
        <taxon>Pseudomonadati</taxon>
        <taxon>Pseudomonadota</taxon>
        <taxon>Alphaproteobacteria</taxon>
        <taxon>Sphingomonadales</taxon>
        <taxon>Sphingomonadaceae</taxon>
        <taxon>Sphingomonas</taxon>
    </lineage>
</organism>
<gene>
    <name evidence="2" type="ORF">QGN17_19895</name>
</gene>
<comment type="caution">
    <text evidence="2">The sequence shown here is derived from an EMBL/GenBank/DDBJ whole genome shotgun (WGS) entry which is preliminary data.</text>
</comment>
<sequence>MPAAPDTMTAQQKAWMASIKENLVKETGKSLDEWAAIARTCPETKHRARLGWMKEHHGLGQNRASVILGIAFPKETGWGQPDALADTLWKDDALRAIFEAVKAQIVALPDVVIGQRKTYSAFSRAYQFAAARPDKGAVLLGLAVEPDAAPGLVAPKRPVWSERLKAEMRITSADEIAPLVPLIRQAWDAS</sequence>
<dbReference type="Pfam" id="PF18899">
    <property type="entry name" value="DUF5655"/>
    <property type="match status" value="1"/>
</dbReference>
<proteinExistence type="predicted"/>
<name>A0ABT6N7C6_9SPHN</name>
<evidence type="ECO:0000313" key="3">
    <source>
        <dbReference type="Proteomes" id="UP001160625"/>
    </source>
</evidence>